<dbReference type="OMA" id="PSAMCIY"/>
<evidence type="ECO:0000259" key="5">
    <source>
        <dbReference type="SMART" id="SM00769"/>
    </source>
</evidence>
<keyword evidence="3" id="KW-1133">Transmembrane helix</keyword>
<dbReference type="Pfam" id="PF03168">
    <property type="entry name" value="LEA_2"/>
    <property type="match status" value="1"/>
</dbReference>
<organism evidence="6 7">
    <name type="scientific">Amborella trichopoda</name>
    <dbReference type="NCBI Taxonomy" id="13333"/>
    <lineage>
        <taxon>Eukaryota</taxon>
        <taxon>Viridiplantae</taxon>
        <taxon>Streptophyta</taxon>
        <taxon>Embryophyta</taxon>
        <taxon>Tracheophyta</taxon>
        <taxon>Spermatophyta</taxon>
        <taxon>Magnoliopsida</taxon>
        <taxon>Amborellales</taxon>
        <taxon>Amborellaceae</taxon>
        <taxon>Amborella</taxon>
    </lineage>
</organism>
<name>W1PY87_AMBTC</name>
<keyword evidence="7" id="KW-1185">Reference proteome</keyword>
<proteinExistence type="predicted"/>
<comment type="subcellular location">
    <subcellularLocation>
        <location evidence="1">Membrane</location>
        <topology evidence="1">Single-pass membrane protein</topology>
    </subcellularLocation>
</comment>
<keyword evidence="4" id="KW-0472">Membrane</keyword>
<dbReference type="InterPro" id="IPR044839">
    <property type="entry name" value="NDR1-like"/>
</dbReference>
<evidence type="ECO:0000256" key="2">
    <source>
        <dbReference type="ARBA" id="ARBA00022692"/>
    </source>
</evidence>
<dbReference type="Gramene" id="ERN13024">
    <property type="protein sequence ID" value="ERN13024"/>
    <property type="gene ID" value="AMTR_s00040p00103280"/>
</dbReference>
<protein>
    <recommendedName>
        <fullName evidence="5">Water stress and hypersensitive response domain-containing protein</fullName>
    </recommendedName>
</protein>
<dbReference type="SMART" id="SM00769">
    <property type="entry name" value="WHy"/>
    <property type="match status" value="1"/>
</dbReference>
<sequence>MGAGIGWTVALGATTTAAVALAIAARPRDPTFSLLSISLSSLHLRFPIPPIPILDLELTLSISVTNPNLAPISYSPSAMCIYYDDALLGQAKVEAGSQPARSVRTLRLSARLDGLELTHHLARLIWDVIRREMELKAVVKIEGKAKLLVQARAFSLYKH</sequence>
<accession>W1PY87</accession>
<dbReference type="GO" id="GO:0009269">
    <property type="term" value="P:response to desiccation"/>
    <property type="evidence" value="ECO:0007669"/>
    <property type="project" value="InterPro"/>
</dbReference>
<evidence type="ECO:0000313" key="7">
    <source>
        <dbReference type="Proteomes" id="UP000017836"/>
    </source>
</evidence>
<evidence type="ECO:0000256" key="1">
    <source>
        <dbReference type="ARBA" id="ARBA00004167"/>
    </source>
</evidence>
<dbReference type="EMBL" id="KI392591">
    <property type="protein sequence ID" value="ERN13024.1"/>
    <property type="molecule type" value="Genomic_DNA"/>
</dbReference>
<dbReference type="SUPFAM" id="SSF117070">
    <property type="entry name" value="LEA14-like"/>
    <property type="match status" value="1"/>
</dbReference>
<evidence type="ECO:0000256" key="3">
    <source>
        <dbReference type="ARBA" id="ARBA00022989"/>
    </source>
</evidence>
<dbReference type="PANTHER" id="PTHR31234">
    <property type="entry name" value="LATE EMBRYOGENESIS ABUNDANT (LEA) HYDROXYPROLINE-RICH GLYCOPROTEIN FAMILY"/>
    <property type="match status" value="1"/>
</dbReference>
<feature type="domain" description="Water stress and hypersensitive response" evidence="5">
    <location>
        <begin position="41"/>
        <end position="155"/>
    </location>
</feature>
<dbReference type="InterPro" id="IPR013990">
    <property type="entry name" value="WHy-dom"/>
</dbReference>
<dbReference type="AlphaFoldDB" id="W1PY87"/>
<dbReference type="GO" id="GO:0098542">
    <property type="term" value="P:defense response to other organism"/>
    <property type="evidence" value="ECO:0007669"/>
    <property type="project" value="InterPro"/>
</dbReference>
<dbReference type="HOGENOM" id="CLU_103536_0_0_1"/>
<evidence type="ECO:0000256" key="4">
    <source>
        <dbReference type="ARBA" id="ARBA00023136"/>
    </source>
</evidence>
<dbReference type="Gene3D" id="2.60.40.1820">
    <property type="match status" value="1"/>
</dbReference>
<evidence type="ECO:0000313" key="6">
    <source>
        <dbReference type="EMBL" id="ERN13024.1"/>
    </source>
</evidence>
<dbReference type="Proteomes" id="UP000017836">
    <property type="component" value="Unassembled WGS sequence"/>
</dbReference>
<dbReference type="eggNOG" id="ENOG502QWEY">
    <property type="taxonomic scope" value="Eukaryota"/>
</dbReference>
<reference evidence="7" key="1">
    <citation type="journal article" date="2013" name="Science">
        <title>The Amborella genome and the evolution of flowering plants.</title>
        <authorList>
            <consortium name="Amborella Genome Project"/>
        </authorList>
    </citation>
    <scope>NUCLEOTIDE SEQUENCE [LARGE SCALE GENOMIC DNA]</scope>
</reference>
<keyword evidence="2" id="KW-0812">Transmembrane</keyword>
<dbReference type="GO" id="GO:0016020">
    <property type="term" value="C:membrane"/>
    <property type="evidence" value="ECO:0007669"/>
    <property type="project" value="UniProtKB-SubCell"/>
</dbReference>
<gene>
    <name evidence="6" type="ORF">AMTR_s00040p00103280</name>
</gene>
<dbReference type="PANTHER" id="PTHR31234:SF2">
    <property type="entry name" value="OS05G0199100 PROTEIN"/>
    <property type="match status" value="1"/>
</dbReference>
<dbReference type="InterPro" id="IPR004864">
    <property type="entry name" value="LEA_2"/>
</dbReference>